<feature type="compositionally biased region" description="Acidic residues" evidence="2">
    <location>
        <begin position="840"/>
        <end position="872"/>
    </location>
</feature>
<evidence type="ECO:0000313" key="5">
    <source>
        <dbReference type="Proteomes" id="UP000271241"/>
    </source>
</evidence>
<dbReference type="AlphaFoldDB" id="A0A4P9XQU3"/>
<dbReference type="SUPFAM" id="SSF48371">
    <property type="entry name" value="ARM repeat"/>
    <property type="match status" value="1"/>
</dbReference>
<feature type="compositionally biased region" description="Polar residues" evidence="2">
    <location>
        <begin position="621"/>
        <end position="630"/>
    </location>
</feature>
<feature type="compositionally biased region" description="Acidic residues" evidence="2">
    <location>
        <begin position="791"/>
        <end position="802"/>
    </location>
</feature>
<accession>A0A4P9XQU3</accession>
<feature type="region of interest" description="Disordered" evidence="2">
    <location>
        <begin position="21"/>
        <end position="42"/>
    </location>
</feature>
<feature type="non-terminal residue" evidence="4">
    <location>
        <position position="949"/>
    </location>
</feature>
<feature type="region of interest" description="Disordered" evidence="2">
    <location>
        <begin position="594"/>
        <end position="643"/>
    </location>
</feature>
<feature type="compositionally biased region" description="Acidic residues" evidence="2">
    <location>
        <begin position="887"/>
        <end position="904"/>
    </location>
</feature>
<feature type="domain" description="CCAAT-binding factor" evidence="3">
    <location>
        <begin position="496"/>
        <end position="669"/>
    </location>
</feature>
<dbReference type="GO" id="GO:0005634">
    <property type="term" value="C:nucleus"/>
    <property type="evidence" value="ECO:0007669"/>
    <property type="project" value="TreeGrafter"/>
</dbReference>
<dbReference type="OrthoDB" id="28947at2759"/>
<keyword evidence="5" id="KW-1185">Reference proteome</keyword>
<evidence type="ECO:0000259" key="3">
    <source>
        <dbReference type="Pfam" id="PF03914"/>
    </source>
</evidence>
<feature type="compositionally biased region" description="Acidic residues" evidence="2">
    <location>
        <begin position="815"/>
        <end position="832"/>
    </location>
</feature>
<feature type="compositionally biased region" description="Acidic residues" evidence="2">
    <location>
        <begin position="595"/>
        <end position="617"/>
    </location>
</feature>
<sequence length="949" mass="106567">ALLQEILALGGSKDDMQLLGDEEASADEEMVTEAQDESNLAGDIGKMLSELGLGKKGNASKWAFMDGDDDDEEEEDEEEEEDSSDVEEMDDDDDEGYQEETNASEPTQKVAASKDGGQKLLVEAESLWHQIPLAALSPVTLATPSSQRIDSLYEHARELVENDAAVYEARPSLGGKDRTFLRTLLKSGTLTDRVSALTLLVQESPVHAGKTFASLMSMARKNNRKEAVMTIATVKDLFTSSLLPERKLKYFREQPITHPDASPKHLALWYFEDFLKKYYYELLQVVEGLSHDMLTHVKLNMLGYMLDMLAAKPEQEQNLLKLIVNKLGDREKKVASKASHLLLQLLVQHPQMKLIVIRAIEEFLVHAHDVNAQYYAIVTLNQVILTRADVEAANRLVDLYFAYFHKLLKRQQEAQARGKGGADAAKKKKNRKQLERERKAEEELQARMTVEAKMIAQLLTGVNRAFPFAKVADDVYNAHLDTLYKIVHTGTFNVVVQALRLIFQASSAKQAVSDRFYRVLYETLMDPRLGSSSKQAMYLNLLYRALKDDSSTVRVMSFIKRITQIVCFQQAPFSCGALYLLMQENQGLKALVTQPEDDEEEEHFTDVDDGEEHDADESASKQHANASRDANPQKYDGRKRDPRYAGAEKSCLWELVGRPKHYHPSVEHHVQSLLQDERINELPQLHLHTLTHFLDRFVYRNPKKRTSNAPSARGASIMQPAERDALSAGLFVWQRQSGLSAEQVAVNSDEFRRLGEQDIKADELFFHRFFATRQGDADLKQKKKRKRSGADEDDDELADSDVEAALLGQGRQGADDSDEEQNLEGMDSDSDALQDSGAELPEDEEGSGSEDEEDLDGLSGDEDAMNNDEDGIADGADAELAAMWSDEGSDSEDGEEQDSESEEAVDTRQKGKKQTDDGRAKKRRRQALPTFASFDDYAAMIERDEAEHL</sequence>
<feature type="compositionally biased region" description="Acidic residues" evidence="2">
    <location>
        <begin position="21"/>
        <end position="36"/>
    </location>
</feature>
<dbReference type="Proteomes" id="UP000271241">
    <property type="component" value="Unassembled WGS sequence"/>
</dbReference>
<evidence type="ECO:0000256" key="1">
    <source>
        <dbReference type="ARBA" id="ARBA00007797"/>
    </source>
</evidence>
<dbReference type="PANTHER" id="PTHR12048:SF0">
    <property type="entry name" value="CCAAT_ENHANCER-BINDING PROTEIN ZETA"/>
    <property type="match status" value="1"/>
</dbReference>
<proteinExistence type="inferred from homology"/>
<dbReference type="PANTHER" id="PTHR12048">
    <property type="entry name" value="CCAAT-BINDING FACTOR-RELATED"/>
    <property type="match status" value="1"/>
</dbReference>
<feature type="compositionally biased region" description="Low complexity" evidence="2">
    <location>
        <begin position="873"/>
        <end position="886"/>
    </location>
</feature>
<comment type="similarity">
    <text evidence="1">Belongs to the CBF/MAK21 family.</text>
</comment>
<feature type="region of interest" description="Disordered" evidence="2">
    <location>
        <begin position="415"/>
        <end position="440"/>
    </location>
</feature>
<dbReference type="InterPro" id="IPR005612">
    <property type="entry name" value="CCAAT-binding_factor"/>
</dbReference>
<feature type="compositionally biased region" description="Acidic residues" evidence="2">
    <location>
        <begin position="66"/>
        <end position="98"/>
    </location>
</feature>
<feature type="region of interest" description="Disordered" evidence="2">
    <location>
        <begin position="58"/>
        <end position="115"/>
    </location>
</feature>
<feature type="compositionally biased region" description="Basic and acidic residues" evidence="2">
    <location>
        <begin position="905"/>
        <end position="919"/>
    </location>
</feature>
<dbReference type="Pfam" id="PF03914">
    <property type="entry name" value="CBF"/>
    <property type="match status" value="1"/>
</dbReference>
<dbReference type="EMBL" id="KZ992617">
    <property type="protein sequence ID" value="RKP08292.1"/>
    <property type="molecule type" value="Genomic_DNA"/>
</dbReference>
<evidence type="ECO:0000256" key="2">
    <source>
        <dbReference type="SAM" id="MobiDB-lite"/>
    </source>
</evidence>
<evidence type="ECO:0000313" key="4">
    <source>
        <dbReference type="EMBL" id="RKP08292.1"/>
    </source>
</evidence>
<dbReference type="InterPro" id="IPR016024">
    <property type="entry name" value="ARM-type_fold"/>
</dbReference>
<dbReference type="STRING" id="78915.A0A4P9XQU3"/>
<reference evidence="5" key="1">
    <citation type="journal article" date="2018" name="Nat. Microbiol.">
        <title>Leveraging single-cell genomics to expand the fungal tree of life.</title>
        <authorList>
            <person name="Ahrendt S.R."/>
            <person name="Quandt C.A."/>
            <person name="Ciobanu D."/>
            <person name="Clum A."/>
            <person name="Salamov A."/>
            <person name="Andreopoulos B."/>
            <person name="Cheng J.F."/>
            <person name="Woyke T."/>
            <person name="Pelin A."/>
            <person name="Henrissat B."/>
            <person name="Reynolds N.K."/>
            <person name="Benny G.L."/>
            <person name="Smith M.E."/>
            <person name="James T.Y."/>
            <person name="Grigoriev I.V."/>
        </authorList>
    </citation>
    <scope>NUCLEOTIDE SEQUENCE [LARGE SCALE GENOMIC DNA]</scope>
    <source>
        <strain evidence="5">RSA 1356</strain>
    </source>
</reference>
<protein>
    <submittedName>
        <fullName evidence="4">CBF/Mak21 family-domain-containing protein</fullName>
    </submittedName>
</protein>
<gene>
    <name evidence="4" type="ORF">THASP1DRAFT_10640</name>
</gene>
<name>A0A4P9XQU3_9FUNG</name>
<feature type="region of interest" description="Disordered" evidence="2">
    <location>
        <begin position="777"/>
        <end position="937"/>
    </location>
</feature>
<organism evidence="4 5">
    <name type="scientific">Thamnocephalis sphaerospora</name>
    <dbReference type="NCBI Taxonomy" id="78915"/>
    <lineage>
        <taxon>Eukaryota</taxon>
        <taxon>Fungi</taxon>
        <taxon>Fungi incertae sedis</taxon>
        <taxon>Zoopagomycota</taxon>
        <taxon>Zoopagomycotina</taxon>
        <taxon>Zoopagomycetes</taxon>
        <taxon>Zoopagales</taxon>
        <taxon>Sigmoideomycetaceae</taxon>
        <taxon>Thamnocephalis</taxon>
    </lineage>
</organism>
<dbReference type="InterPro" id="IPR040155">
    <property type="entry name" value="CEBPZ/Mak21-like"/>
</dbReference>
<feature type="non-terminal residue" evidence="4">
    <location>
        <position position="1"/>
    </location>
</feature>